<dbReference type="AlphaFoldDB" id="A0A316DNC0"/>
<keyword evidence="2" id="KW-1185">Reference proteome</keyword>
<dbReference type="EMBL" id="QGGP01000004">
    <property type="protein sequence ID" value="PWK18669.1"/>
    <property type="molecule type" value="Genomic_DNA"/>
</dbReference>
<sequence length="236" mass="27705">MSMKQIQILLILLMPTLFMAQSINLLDENGKRHGVWKKNFENTNIIRYQGEFNHGKEIGLFKFYKNINKEAILTATKQFNEKNNIAEVTFYASNGKVISKGQMNGKDYIGEWTYFHKNSNQVMTLEHYNSQGQLEGESLVYYNSGQLAEKRNYKDNKLHGKAIWFDETGKEMKEYNYVNGELHGKANFYDATGTLEIEGQYKNDRKDGVWKYYKNGELTEEKDFTRYTKNPYLKKD</sequence>
<dbReference type="Gene3D" id="3.90.930.1">
    <property type="match status" value="1"/>
</dbReference>
<dbReference type="Proteomes" id="UP000245430">
    <property type="component" value="Unassembled WGS sequence"/>
</dbReference>
<name>A0A316DNC0_9FLAO</name>
<gene>
    <name evidence="1" type="ORF">LX78_01976</name>
</gene>
<protein>
    <submittedName>
        <fullName evidence="1">Antitoxin component YwqK of YwqJK toxin-antitoxin module</fullName>
    </submittedName>
</protein>
<reference evidence="1 2" key="1">
    <citation type="submission" date="2018-05" db="EMBL/GenBank/DDBJ databases">
        <title>Genomic Encyclopedia of Archaeal and Bacterial Type Strains, Phase II (KMG-II): from individual species to whole genera.</title>
        <authorList>
            <person name="Goeker M."/>
        </authorList>
    </citation>
    <scope>NUCLEOTIDE SEQUENCE [LARGE SCALE GENOMIC DNA]</scope>
    <source>
        <strain evidence="1 2">DSM 22637</strain>
    </source>
</reference>
<comment type="caution">
    <text evidence="1">The sequence shown here is derived from an EMBL/GenBank/DDBJ whole genome shotgun (WGS) entry which is preliminary data.</text>
</comment>
<accession>A0A316DNC0</accession>
<proteinExistence type="predicted"/>
<dbReference type="Pfam" id="PF07661">
    <property type="entry name" value="MORN_2"/>
    <property type="match status" value="3"/>
</dbReference>
<dbReference type="InterPro" id="IPR011652">
    <property type="entry name" value="MORN_2"/>
</dbReference>
<evidence type="ECO:0000313" key="1">
    <source>
        <dbReference type="EMBL" id="PWK18669.1"/>
    </source>
</evidence>
<dbReference type="PANTHER" id="PTHR33706:SF1">
    <property type="entry name" value="TPR REPEAT PROTEIN"/>
    <property type="match status" value="1"/>
</dbReference>
<evidence type="ECO:0000313" key="2">
    <source>
        <dbReference type="Proteomes" id="UP000245430"/>
    </source>
</evidence>
<dbReference type="SUPFAM" id="SSF82185">
    <property type="entry name" value="Histone H3 K4-specific methyltransferase SET7/9 N-terminal domain"/>
    <property type="match status" value="1"/>
</dbReference>
<dbReference type="PANTHER" id="PTHR33706">
    <property type="entry name" value="MORN VARIANT REPEAT PROTEIN"/>
    <property type="match status" value="1"/>
</dbReference>
<organism evidence="1 2">
    <name type="scientific">Xanthomarina spongicola</name>
    <dbReference type="NCBI Taxonomy" id="570520"/>
    <lineage>
        <taxon>Bacteria</taxon>
        <taxon>Pseudomonadati</taxon>
        <taxon>Bacteroidota</taxon>
        <taxon>Flavobacteriia</taxon>
        <taxon>Flavobacteriales</taxon>
        <taxon>Flavobacteriaceae</taxon>
        <taxon>Xanthomarina</taxon>
    </lineage>
</organism>